<organism evidence="1 2">
    <name type="scientific">Massilia timonae</name>
    <dbReference type="NCBI Taxonomy" id="47229"/>
    <lineage>
        <taxon>Bacteria</taxon>
        <taxon>Pseudomonadati</taxon>
        <taxon>Pseudomonadota</taxon>
        <taxon>Betaproteobacteria</taxon>
        <taxon>Burkholderiales</taxon>
        <taxon>Oxalobacteraceae</taxon>
        <taxon>Telluria group</taxon>
        <taxon>Massilia</taxon>
    </lineage>
</organism>
<sequence>MKPAVIRQVKSLSMSCDRVGNLLLTKFSSQGASDLCIHIPASIVFWLLKHLPVNRDPQLKAPPAGPGITQADWDSPYVPRAQYVNCKELPGAIRMTFVLDRKPELTVVLDRGNVELMRQIMAMYTKDLIDLDAQ</sequence>
<dbReference type="Proteomes" id="UP000180246">
    <property type="component" value="Unassembled WGS sequence"/>
</dbReference>
<name>A0A1S2N5G4_9BURK</name>
<reference evidence="1 2" key="1">
    <citation type="submission" date="2014-10" db="EMBL/GenBank/DDBJ databases">
        <authorList>
            <person name="Seo M.-J."/>
            <person name="Seok Y.J."/>
            <person name="Cha I.-T."/>
        </authorList>
    </citation>
    <scope>NUCLEOTIDE SEQUENCE [LARGE SCALE GENOMIC DNA]</scope>
    <source>
        <strain evidence="1 2">NEU</strain>
    </source>
</reference>
<protein>
    <submittedName>
        <fullName evidence="1">Uncharacterized protein</fullName>
    </submittedName>
</protein>
<dbReference type="EMBL" id="JRYB01000001">
    <property type="protein sequence ID" value="OIJ40309.1"/>
    <property type="molecule type" value="Genomic_DNA"/>
</dbReference>
<comment type="caution">
    <text evidence="1">The sequence shown here is derived from an EMBL/GenBank/DDBJ whole genome shotgun (WGS) entry which is preliminary data.</text>
</comment>
<accession>A0A1S2N5G4</accession>
<proteinExistence type="predicted"/>
<dbReference type="AlphaFoldDB" id="A0A1S2N5G4"/>
<evidence type="ECO:0000313" key="2">
    <source>
        <dbReference type="Proteomes" id="UP000180246"/>
    </source>
</evidence>
<gene>
    <name evidence="1" type="ORF">LO55_2763</name>
</gene>
<evidence type="ECO:0000313" key="1">
    <source>
        <dbReference type="EMBL" id="OIJ40309.1"/>
    </source>
</evidence>
<dbReference type="RefSeq" id="WP_005666125.1">
    <property type="nucleotide sequence ID" value="NZ_CAUQYF010000013.1"/>
</dbReference>